<keyword evidence="8 11" id="KW-0067">ATP-binding</keyword>
<keyword evidence="6 11" id="KW-0547">Nucleotide-binding</keyword>
<feature type="region of interest" description="Disordered" evidence="12">
    <location>
        <begin position="702"/>
        <end position="780"/>
    </location>
</feature>
<dbReference type="InterPro" id="IPR050238">
    <property type="entry name" value="DNA_Rep/Repair_Clamp_Loader"/>
</dbReference>
<dbReference type="CDD" id="cd00009">
    <property type="entry name" value="AAA"/>
    <property type="match status" value="1"/>
</dbReference>
<comment type="subunit">
    <text evidence="11">DNA polymerase III contains a core (composed of alpha, epsilon and theta chains) that associates with a tau subunit. This core dimerizes to form the POLIII' complex. PolIII' associates with the gamma complex (composed of gamma, delta, delta', psi and chi chains) and with the beta chain to form the complete DNA polymerase III complex.</text>
</comment>
<evidence type="ECO:0000256" key="12">
    <source>
        <dbReference type="SAM" id="MobiDB-lite"/>
    </source>
</evidence>
<evidence type="ECO:0000256" key="3">
    <source>
        <dbReference type="ARBA" id="ARBA00022695"/>
    </source>
</evidence>
<dbReference type="Gene3D" id="1.20.272.10">
    <property type="match status" value="1"/>
</dbReference>
<evidence type="ECO:0000256" key="11">
    <source>
        <dbReference type="RuleBase" id="RU364063"/>
    </source>
</evidence>
<dbReference type="InterPro" id="IPR045085">
    <property type="entry name" value="HLD_clamp_pol_III_gamma_tau"/>
</dbReference>
<dbReference type="CDD" id="cd18137">
    <property type="entry name" value="HLD_clamp_pol_III_gamma_tau"/>
    <property type="match status" value="1"/>
</dbReference>
<evidence type="ECO:0000256" key="1">
    <source>
        <dbReference type="ARBA" id="ARBA00006360"/>
    </source>
</evidence>
<organism evidence="14 15">
    <name type="scientific">Streptomyces cylindrosporus</name>
    <dbReference type="NCBI Taxonomy" id="2927583"/>
    <lineage>
        <taxon>Bacteria</taxon>
        <taxon>Bacillati</taxon>
        <taxon>Actinomycetota</taxon>
        <taxon>Actinomycetes</taxon>
        <taxon>Kitasatosporales</taxon>
        <taxon>Streptomycetaceae</taxon>
        <taxon>Streptomyces</taxon>
    </lineage>
</organism>
<proteinExistence type="inferred from homology"/>
<dbReference type="Proteomes" id="UP001165269">
    <property type="component" value="Unassembled WGS sequence"/>
</dbReference>
<sequence>MSSLALYRRYRPESFAEVIGQEHVTDPLQQALRNNRVNHAYLFSGPRGCGKTTSARILARCLNCEQGPTPTPCGECQSCQDLARNGPGSIDVIEIDAASHGGVDDARELREKAFFGPAASRYKIYIIDEAHMVTSAGFNALLKVVEEPPEHLKFIFATTEPEKVIGTIRSRTHHYPFRLVPPGTLRDYLGEVCGKENIPVEDGVLPLVVRAGQGSVRDSMSVMDQLLAGAREEGVTYAMATSLLGYTDGSLLDSVVEAFATGDGAAAFEVVDRVIEGGNDPRRFVADLLERLRDLVILAAVPDAAEKGLIDAPADVIERMQAQAGIFGAAELSRAADLVNEGLTEMRGANSPRLQLELICARVMLPAAYGDERSVMARLDRLERGVNFSAGGGMPAMGYVPGPEAHAGGGAVPGASSGGPVGGGPAAGGEFGGAPVPPGGGPAAARAAVRASGSPSAPGGPTPAPPAPHSPPAADPAAAAAAPSMPPAAPAAQPPQQPQSPPPPPSAPPAAAPPASAPGAWPTAATAGSGRRPGGWPTAAPAGGGQPSSAPTPTTPTTPSTPAPASPPAAAPPPPASTPAPYAPPSGGLDPRMLWPNILEAVKNRRRFTWILLSQNAQVAGFDGTTLQLGFVNAGARDNFASSGSEDVLRQALAEQFNVQWKIEAIVDPSGGSAPAPTGGTPGFNGGGGAAPGGYGGAGSAGGYGGGGNAGGYGAGGTAAPQRPAPPQPTPSTPTPPTTPAPTPTPAPQPAAPDPTPPVSIEDDIPEDDDPDLNESALSGHELIVRELGATVMEEFTNE</sequence>
<dbReference type="Pfam" id="PF22608">
    <property type="entry name" value="DNAX_ATPase_lid"/>
    <property type="match status" value="1"/>
</dbReference>
<keyword evidence="5" id="KW-0479">Metal-binding</keyword>
<evidence type="ECO:0000256" key="9">
    <source>
        <dbReference type="ARBA" id="ARBA00022932"/>
    </source>
</evidence>
<gene>
    <name evidence="11" type="primary">dnaX</name>
    <name evidence="14" type="ORF">MQP27_25985</name>
</gene>
<accession>A0ABS9YBE6</accession>
<name>A0ABS9YBE6_9ACTN</name>
<evidence type="ECO:0000256" key="4">
    <source>
        <dbReference type="ARBA" id="ARBA00022705"/>
    </source>
</evidence>
<evidence type="ECO:0000256" key="7">
    <source>
        <dbReference type="ARBA" id="ARBA00022833"/>
    </source>
</evidence>
<keyword evidence="15" id="KW-1185">Reference proteome</keyword>
<dbReference type="InterPro" id="IPR008921">
    <property type="entry name" value="DNA_pol3_clamp-load_cplx_C"/>
</dbReference>
<dbReference type="Pfam" id="PF13177">
    <property type="entry name" value="DNA_pol3_delta2"/>
    <property type="match status" value="1"/>
</dbReference>
<evidence type="ECO:0000259" key="13">
    <source>
        <dbReference type="SMART" id="SM00382"/>
    </source>
</evidence>
<evidence type="ECO:0000256" key="8">
    <source>
        <dbReference type="ARBA" id="ARBA00022840"/>
    </source>
</evidence>
<dbReference type="InterPro" id="IPR027417">
    <property type="entry name" value="P-loop_NTPase"/>
</dbReference>
<dbReference type="PANTHER" id="PTHR11669:SF0">
    <property type="entry name" value="PROTEIN STICHEL-LIKE 2"/>
    <property type="match status" value="1"/>
</dbReference>
<feature type="compositionally biased region" description="Pro residues" evidence="12">
    <location>
        <begin position="484"/>
        <end position="516"/>
    </location>
</feature>
<dbReference type="InterPro" id="IPR022754">
    <property type="entry name" value="DNA_pol_III_gamma-3"/>
</dbReference>
<dbReference type="Pfam" id="PF12169">
    <property type="entry name" value="DNA_pol3_gamma3"/>
    <property type="match status" value="1"/>
</dbReference>
<evidence type="ECO:0000256" key="6">
    <source>
        <dbReference type="ARBA" id="ARBA00022741"/>
    </source>
</evidence>
<dbReference type="Gene3D" id="3.40.50.300">
    <property type="entry name" value="P-loop containing nucleotide triphosphate hydrolases"/>
    <property type="match status" value="1"/>
</dbReference>
<dbReference type="RefSeq" id="WP_242767997.1">
    <property type="nucleotide sequence ID" value="NZ_JALDAY010000008.1"/>
</dbReference>
<dbReference type="NCBIfam" id="TIGR02397">
    <property type="entry name" value="dnaX_nterm"/>
    <property type="match status" value="1"/>
</dbReference>
<comment type="similarity">
    <text evidence="1 11">Belongs to the DnaX/STICHEL family.</text>
</comment>
<keyword evidence="2 11" id="KW-0808">Transferase</keyword>
<comment type="catalytic activity">
    <reaction evidence="10 11">
        <text>DNA(n) + a 2'-deoxyribonucleoside 5'-triphosphate = DNA(n+1) + diphosphate</text>
        <dbReference type="Rhea" id="RHEA:22508"/>
        <dbReference type="Rhea" id="RHEA-COMP:17339"/>
        <dbReference type="Rhea" id="RHEA-COMP:17340"/>
        <dbReference type="ChEBI" id="CHEBI:33019"/>
        <dbReference type="ChEBI" id="CHEBI:61560"/>
        <dbReference type="ChEBI" id="CHEBI:173112"/>
        <dbReference type="EC" id="2.7.7.7"/>
    </reaction>
</comment>
<keyword evidence="4 11" id="KW-0235">DNA replication</keyword>
<protein>
    <recommendedName>
        <fullName evidence="11">DNA polymerase III subunit gamma/tau</fullName>
        <ecNumber evidence="11">2.7.7.7</ecNumber>
    </recommendedName>
</protein>
<keyword evidence="7" id="KW-0862">Zinc</keyword>
<feature type="compositionally biased region" description="Pro residues" evidence="12">
    <location>
        <begin position="553"/>
        <end position="584"/>
    </location>
</feature>
<dbReference type="InterPro" id="IPR012763">
    <property type="entry name" value="DNA_pol_III_sug/sutau_N"/>
</dbReference>
<reference evidence="14" key="1">
    <citation type="submission" date="2022-03" db="EMBL/GenBank/DDBJ databases">
        <title>Streptomyces 7R015 and 7R016 isolated from Barleria lupulina in Thailand.</title>
        <authorList>
            <person name="Kanchanasin P."/>
            <person name="Phongsopitanun W."/>
            <person name="Tanasupawat S."/>
        </authorList>
    </citation>
    <scope>NUCLEOTIDE SEQUENCE</scope>
    <source>
        <strain evidence="14">7R015</strain>
    </source>
</reference>
<feature type="compositionally biased region" description="Low complexity" evidence="12">
    <location>
        <begin position="443"/>
        <end position="457"/>
    </location>
</feature>
<comment type="function">
    <text evidence="11">DNA polymerase III is a complex, multichain enzyme responsible for most of the replicative synthesis in bacteria. This DNA polymerase also exhibits 3' to 5' exonuclease activity.</text>
</comment>
<feature type="compositionally biased region" description="Gly residues" evidence="12">
    <location>
        <begin position="409"/>
        <end position="432"/>
    </location>
</feature>
<dbReference type="EC" id="2.7.7.7" evidence="11"/>
<evidence type="ECO:0000313" key="15">
    <source>
        <dbReference type="Proteomes" id="UP001165269"/>
    </source>
</evidence>
<dbReference type="GO" id="GO:0003887">
    <property type="term" value="F:DNA-directed DNA polymerase activity"/>
    <property type="evidence" value="ECO:0007669"/>
    <property type="project" value="UniProtKB-EC"/>
</dbReference>
<evidence type="ECO:0000256" key="2">
    <source>
        <dbReference type="ARBA" id="ARBA00022679"/>
    </source>
</evidence>
<evidence type="ECO:0000256" key="5">
    <source>
        <dbReference type="ARBA" id="ARBA00022723"/>
    </source>
</evidence>
<feature type="domain" description="AAA+ ATPase" evidence="13">
    <location>
        <begin position="37"/>
        <end position="181"/>
    </location>
</feature>
<dbReference type="EMBL" id="JALDAY010000008">
    <property type="protein sequence ID" value="MCI3274547.1"/>
    <property type="molecule type" value="Genomic_DNA"/>
</dbReference>
<feature type="compositionally biased region" description="Pro residues" evidence="12">
    <location>
        <begin position="723"/>
        <end position="758"/>
    </location>
</feature>
<evidence type="ECO:0000313" key="14">
    <source>
        <dbReference type="EMBL" id="MCI3274547.1"/>
    </source>
</evidence>
<comment type="caution">
    <text evidence="14">The sequence shown here is derived from an EMBL/GenBank/DDBJ whole genome shotgun (WGS) entry which is preliminary data.</text>
</comment>
<dbReference type="NCBIfam" id="NF005846">
    <property type="entry name" value="PRK07764.1-6"/>
    <property type="match status" value="1"/>
</dbReference>
<dbReference type="InterPro" id="IPR003593">
    <property type="entry name" value="AAA+_ATPase"/>
</dbReference>
<dbReference type="PRINTS" id="PR01217">
    <property type="entry name" value="PRICHEXTENSN"/>
</dbReference>
<feature type="compositionally biased region" description="Acidic residues" evidence="12">
    <location>
        <begin position="761"/>
        <end position="773"/>
    </location>
</feature>
<dbReference type="Gene3D" id="1.10.8.60">
    <property type="match status" value="1"/>
</dbReference>
<dbReference type="SMART" id="SM00382">
    <property type="entry name" value="AAA"/>
    <property type="match status" value="1"/>
</dbReference>
<dbReference type="SUPFAM" id="SSF48019">
    <property type="entry name" value="post-AAA+ oligomerization domain-like"/>
    <property type="match status" value="1"/>
</dbReference>
<feature type="compositionally biased region" description="Pro residues" evidence="12">
    <location>
        <begin position="458"/>
        <end position="474"/>
    </location>
</feature>
<keyword evidence="9 11" id="KW-0239">DNA-directed DNA polymerase</keyword>
<feature type="region of interest" description="Disordered" evidence="12">
    <location>
        <begin position="409"/>
        <end position="589"/>
    </location>
</feature>
<feature type="compositionally biased region" description="Gly residues" evidence="12">
    <location>
        <begin position="702"/>
        <end position="717"/>
    </location>
</feature>
<evidence type="ECO:0000256" key="10">
    <source>
        <dbReference type="ARBA" id="ARBA00049244"/>
    </source>
</evidence>
<dbReference type="PANTHER" id="PTHR11669">
    <property type="entry name" value="REPLICATION FACTOR C / DNA POLYMERASE III GAMMA-TAU SUBUNIT"/>
    <property type="match status" value="1"/>
</dbReference>
<keyword evidence="3 11" id="KW-0548">Nucleotidyltransferase</keyword>
<feature type="compositionally biased region" description="Low complexity" evidence="12">
    <location>
        <begin position="517"/>
        <end position="552"/>
    </location>
</feature>
<dbReference type="SUPFAM" id="SSF52540">
    <property type="entry name" value="P-loop containing nucleoside triphosphate hydrolases"/>
    <property type="match status" value="1"/>
</dbReference>